<dbReference type="OrthoDB" id="166944at2"/>
<keyword evidence="4" id="KW-1185">Reference proteome</keyword>
<reference evidence="3 4" key="1">
    <citation type="journal article" date="2011" name="Stand. Genomic Sci.">
        <title>Non-contiguous finished genome sequence and contextual data of the filamentous soil bacterium Ktedonobacter racemifer type strain (SOSP1-21).</title>
        <authorList>
            <person name="Chang Y.J."/>
            <person name="Land M."/>
            <person name="Hauser L."/>
            <person name="Chertkov O."/>
            <person name="Del Rio T.G."/>
            <person name="Nolan M."/>
            <person name="Copeland A."/>
            <person name="Tice H."/>
            <person name="Cheng J.F."/>
            <person name="Lucas S."/>
            <person name="Han C."/>
            <person name="Goodwin L."/>
            <person name="Pitluck S."/>
            <person name="Ivanova N."/>
            <person name="Ovchinikova G."/>
            <person name="Pati A."/>
            <person name="Chen A."/>
            <person name="Palaniappan K."/>
            <person name="Mavromatis K."/>
            <person name="Liolios K."/>
            <person name="Brettin T."/>
            <person name="Fiebig A."/>
            <person name="Rohde M."/>
            <person name="Abt B."/>
            <person name="Goker M."/>
            <person name="Detter J.C."/>
            <person name="Woyke T."/>
            <person name="Bristow J."/>
            <person name="Eisen J.A."/>
            <person name="Markowitz V."/>
            <person name="Hugenholtz P."/>
            <person name="Kyrpides N.C."/>
            <person name="Klenk H.P."/>
            <person name="Lapidus A."/>
        </authorList>
    </citation>
    <scope>NUCLEOTIDE SEQUENCE [LARGE SCALE GENOMIC DNA]</scope>
    <source>
        <strain evidence="4">DSM 44963</strain>
    </source>
</reference>
<feature type="region of interest" description="Disordered" evidence="1">
    <location>
        <begin position="1"/>
        <end position="20"/>
    </location>
</feature>
<keyword evidence="2" id="KW-0472">Membrane</keyword>
<keyword evidence="2" id="KW-0812">Transmembrane</keyword>
<accession>D6U4H2</accession>
<name>D6U4H2_KTERA</name>
<sequence>MSQQPGRYYAPPPPPPPSTLSNRVTNWYKRQRLRAKVGFGCLAIFSVLLLCTCSLSAIGSALPPSKADQAAASTPKSQVTVQPIGAQLKATPSPTRQVATPTPTPKPPTPTPTPKPPVPTPTPAPKPPVSVPTTAPPSPPSTGVNGNPWGYDFVPGSLIYAPPADFCGYFSCIGSFWSGRGYVMECNDGTYSKSGGIRGGCSYHGGNLRPLYAH</sequence>
<dbReference type="AlphaFoldDB" id="D6U4H2"/>
<evidence type="ECO:0000313" key="3">
    <source>
        <dbReference type="EMBL" id="EFH81402.1"/>
    </source>
</evidence>
<evidence type="ECO:0000256" key="1">
    <source>
        <dbReference type="SAM" id="MobiDB-lite"/>
    </source>
</evidence>
<feature type="compositionally biased region" description="Polar residues" evidence="1">
    <location>
        <begin position="71"/>
        <end position="81"/>
    </location>
</feature>
<dbReference type="eggNOG" id="ENOG5034415">
    <property type="taxonomic scope" value="Bacteria"/>
</dbReference>
<dbReference type="InParanoid" id="D6U4H2"/>
<dbReference type="STRING" id="485913.Krac_2120"/>
<comment type="caution">
    <text evidence="3">The sequence shown here is derived from an EMBL/GenBank/DDBJ whole genome shotgun (WGS) entry which is preliminary data.</text>
</comment>
<dbReference type="RefSeq" id="WP_007918755.1">
    <property type="nucleotide sequence ID" value="NZ_ADVG01000004.1"/>
</dbReference>
<organism evidence="3 4">
    <name type="scientific">Ktedonobacter racemifer DSM 44963</name>
    <dbReference type="NCBI Taxonomy" id="485913"/>
    <lineage>
        <taxon>Bacteria</taxon>
        <taxon>Bacillati</taxon>
        <taxon>Chloroflexota</taxon>
        <taxon>Ktedonobacteria</taxon>
        <taxon>Ktedonobacterales</taxon>
        <taxon>Ktedonobacteraceae</taxon>
        <taxon>Ktedonobacter</taxon>
    </lineage>
</organism>
<feature type="compositionally biased region" description="Pro residues" evidence="1">
    <location>
        <begin position="102"/>
        <end position="140"/>
    </location>
</feature>
<dbReference type="EMBL" id="ADVG01000004">
    <property type="protein sequence ID" value="EFH81402.1"/>
    <property type="molecule type" value="Genomic_DNA"/>
</dbReference>
<evidence type="ECO:0000256" key="2">
    <source>
        <dbReference type="SAM" id="Phobius"/>
    </source>
</evidence>
<feature type="transmembrane region" description="Helical" evidence="2">
    <location>
        <begin position="37"/>
        <end position="58"/>
    </location>
</feature>
<dbReference type="Proteomes" id="UP000004508">
    <property type="component" value="Unassembled WGS sequence"/>
</dbReference>
<proteinExistence type="predicted"/>
<keyword evidence="2" id="KW-1133">Transmembrane helix</keyword>
<feature type="region of interest" description="Disordered" evidence="1">
    <location>
        <begin position="63"/>
        <end position="143"/>
    </location>
</feature>
<gene>
    <name evidence="3" type="ORF">Krac_2120</name>
</gene>
<dbReference type="PRINTS" id="PR01217">
    <property type="entry name" value="PRICHEXTENSN"/>
</dbReference>
<evidence type="ECO:0000313" key="4">
    <source>
        <dbReference type="Proteomes" id="UP000004508"/>
    </source>
</evidence>
<protein>
    <submittedName>
        <fullName evidence="3">Uncharacterized protein</fullName>
    </submittedName>
</protein>